<evidence type="ECO:0000313" key="2">
    <source>
        <dbReference type="EMBL" id="KJJ83887.1"/>
    </source>
</evidence>
<dbReference type="EMBL" id="JYNY01000456">
    <property type="protein sequence ID" value="KJJ83887.1"/>
    <property type="molecule type" value="Genomic_DNA"/>
</dbReference>
<sequence>MPSFGARLGEFLTVIHVDLSTAIFVYLFFSVIAVLVLWMLLHFGTNVKFFKSEEKYIWHCDICGKTYVDSKNTVISQCPRCKSYIERKRDIDFKRRQKS</sequence>
<protein>
    <submittedName>
        <fullName evidence="2">Uncharacterized protein</fullName>
    </submittedName>
</protein>
<dbReference type="AlphaFoldDB" id="A0A0F0CKW7"/>
<keyword evidence="3" id="KW-1185">Reference proteome</keyword>
<feature type="transmembrane region" description="Helical" evidence="1">
    <location>
        <begin position="20"/>
        <end position="41"/>
    </location>
</feature>
<evidence type="ECO:0000313" key="3">
    <source>
        <dbReference type="Proteomes" id="UP000033428"/>
    </source>
</evidence>
<gene>
    <name evidence="2" type="ORF">OMAG_002245</name>
</gene>
<reference evidence="2 3" key="1">
    <citation type="submission" date="2015-02" db="EMBL/GenBank/DDBJ databases">
        <title>Single-cell genomics of uncultivated deep-branching MTB reveals a conserved set of magnetosome genes.</title>
        <authorList>
            <person name="Kolinko S."/>
            <person name="Richter M."/>
            <person name="Glockner F.O."/>
            <person name="Brachmann A."/>
            <person name="Schuler D."/>
        </authorList>
    </citation>
    <scope>NUCLEOTIDE SEQUENCE [LARGE SCALE GENOMIC DNA]</scope>
    <source>
        <strain evidence="2">SKK-01</strain>
    </source>
</reference>
<organism evidence="2 3">
    <name type="scientific">Candidatus Omnitrophus magneticus</name>
    <dbReference type="NCBI Taxonomy" id="1609969"/>
    <lineage>
        <taxon>Bacteria</taxon>
        <taxon>Pseudomonadati</taxon>
        <taxon>Candidatus Omnitrophota</taxon>
        <taxon>Candidatus Omnitrophus</taxon>
    </lineage>
</organism>
<evidence type="ECO:0000256" key="1">
    <source>
        <dbReference type="SAM" id="Phobius"/>
    </source>
</evidence>
<keyword evidence="1" id="KW-0812">Transmembrane</keyword>
<comment type="caution">
    <text evidence="2">The sequence shown here is derived from an EMBL/GenBank/DDBJ whole genome shotgun (WGS) entry which is preliminary data.</text>
</comment>
<proteinExistence type="predicted"/>
<dbReference type="Proteomes" id="UP000033428">
    <property type="component" value="Unassembled WGS sequence"/>
</dbReference>
<keyword evidence="1" id="KW-1133">Transmembrane helix</keyword>
<keyword evidence="1" id="KW-0472">Membrane</keyword>
<accession>A0A0F0CKW7</accession>
<name>A0A0F0CKW7_9BACT</name>